<dbReference type="InterPro" id="IPR000055">
    <property type="entry name" value="Restrct_endonuc_typeI_TRD"/>
</dbReference>
<evidence type="ECO:0000256" key="1">
    <source>
        <dbReference type="ARBA" id="ARBA00010923"/>
    </source>
</evidence>
<reference evidence="6 7" key="1">
    <citation type="submission" date="2016-10" db="EMBL/GenBank/DDBJ databases">
        <authorList>
            <person name="de Groot N.N."/>
        </authorList>
    </citation>
    <scope>NUCLEOTIDE SEQUENCE [LARGE SCALE GENOMIC DNA]</scope>
    <source>
        <strain evidence="6 7">CGMCC 1.12333</strain>
    </source>
</reference>
<protein>
    <submittedName>
        <fullName evidence="6">Type I restriction enzyme, S subunit</fullName>
    </submittedName>
</protein>
<dbReference type="Gene3D" id="3.90.220.20">
    <property type="entry name" value="DNA methylase specificity domains"/>
    <property type="match status" value="2"/>
</dbReference>
<keyword evidence="4" id="KW-0175">Coiled coil</keyword>
<keyword evidence="3" id="KW-0238">DNA-binding</keyword>
<dbReference type="Proteomes" id="UP000199138">
    <property type="component" value="Unassembled WGS sequence"/>
</dbReference>
<sequence length="408" mass="45471">MKEGDVLSLPKGWDIKNLDDLCTIKGRIGYRGYTKQDLVEKGEGAITLSPSNIINNQFNLDKCTYISWFKYEESPEIMVFEGDILFVKTGSTYGKVALVENLDEKATINPQFVVFKDLKCDNRFLYYSLTTLNFKKKVESIIGGAATPTLSQTNLGRLQIPIPSLSEQKQIVAILDKAFAAIDQAQANIEKNIENAKELFQSKLNEIFNQKGDDWEEKTLGEVCEIIMGQSPKGTSYNSEGTGTALINGPVEFGNEPFSKTVMSKWTTQPTKLCEEGDLILCVRGSTTGRINIAGFQACIGRGVAAIRNVKSQKWINFFIRCNQQTIYDLGTGSTFPNVSSKILANLKIVQPKSITIQNELVKLMEKLDSNQSKIESHYQQKLANLEDLKKSLLQKAFTGELTKNIAL</sequence>
<evidence type="ECO:0000256" key="3">
    <source>
        <dbReference type="ARBA" id="ARBA00023125"/>
    </source>
</evidence>
<feature type="domain" description="Type I restriction modification DNA specificity" evidence="5">
    <location>
        <begin position="213"/>
        <end position="383"/>
    </location>
</feature>
<evidence type="ECO:0000259" key="5">
    <source>
        <dbReference type="Pfam" id="PF01420"/>
    </source>
</evidence>
<comment type="similarity">
    <text evidence="1">Belongs to the type-I restriction system S methylase family.</text>
</comment>
<dbReference type="GO" id="GO:0003677">
    <property type="term" value="F:DNA binding"/>
    <property type="evidence" value="ECO:0007669"/>
    <property type="project" value="UniProtKB-KW"/>
</dbReference>
<evidence type="ECO:0000256" key="4">
    <source>
        <dbReference type="SAM" id="Coils"/>
    </source>
</evidence>
<dbReference type="GO" id="GO:0009307">
    <property type="term" value="P:DNA restriction-modification system"/>
    <property type="evidence" value="ECO:0007669"/>
    <property type="project" value="UniProtKB-KW"/>
</dbReference>
<dbReference type="PANTHER" id="PTHR30408">
    <property type="entry name" value="TYPE-1 RESTRICTION ENZYME ECOKI SPECIFICITY PROTEIN"/>
    <property type="match status" value="1"/>
</dbReference>
<dbReference type="CDD" id="cd17496">
    <property type="entry name" value="RMtype1_S_BliBORF2384P-TRD1-CR1_like"/>
    <property type="match status" value="1"/>
</dbReference>
<evidence type="ECO:0000313" key="7">
    <source>
        <dbReference type="Proteomes" id="UP000199138"/>
    </source>
</evidence>
<evidence type="ECO:0000256" key="2">
    <source>
        <dbReference type="ARBA" id="ARBA00022747"/>
    </source>
</evidence>
<keyword evidence="7" id="KW-1185">Reference proteome</keyword>
<gene>
    <name evidence="6" type="ORF">SAMN05216480_10687</name>
</gene>
<dbReference type="InterPro" id="IPR044946">
    <property type="entry name" value="Restrct_endonuc_typeI_TRD_sf"/>
</dbReference>
<dbReference type="EMBL" id="FPBK01000006">
    <property type="protein sequence ID" value="SFU53348.1"/>
    <property type="molecule type" value="Genomic_DNA"/>
</dbReference>
<feature type="coiled-coil region" evidence="4">
    <location>
        <begin position="175"/>
        <end position="206"/>
    </location>
</feature>
<accession>A0A1I7GXZ8</accession>
<name>A0A1I7GXZ8_9FLAO</name>
<dbReference type="STRING" id="1224947.SAMN05216480_10687"/>
<dbReference type="Pfam" id="PF01420">
    <property type="entry name" value="Methylase_S"/>
    <property type="match status" value="2"/>
</dbReference>
<dbReference type="OrthoDB" id="667970at2"/>
<dbReference type="SUPFAM" id="SSF116734">
    <property type="entry name" value="DNA methylase specificity domain"/>
    <property type="match status" value="2"/>
</dbReference>
<dbReference type="RefSeq" id="WP_093024983.1">
    <property type="nucleotide sequence ID" value="NZ_FPBK01000006.1"/>
</dbReference>
<organism evidence="6 7">
    <name type="scientific">Pustulibacterium marinum</name>
    <dbReference type="NCBI Taxonomy" id="1224947"/>
    <lineage>
        <taxon>Bacteria</taxon>
        <taxon>Pseudomonadati</taxon>
        <taxon>Bacteroidota</taxon>
        <taxon>Flavobacteriia</taxon>
        <taxon>Flavobacteriales</taxon>
        <taxon>Flavobacteriaceae</taxon>
        <taxon>Pustulibacterium</taxon>
    </lineage>
</organism>
<dbReference type="AlphaFoldDB" id="A0A1I7GXZ8"/>
<dbReference type="PANTHER" id="PTHR30408:SF12">
    <property type="entry name" value="TYPE I RESTRICTION ENZYME MJAVIII SPECIFICITY SUBUNIT"/>
    <property type="match status" value="1"/>
</dbReference>
<dbReference type="InterPro" id="IPR052021">
    <property type="entry name" value="Type-I_RS_S_subunit"/>
</dbReference>
<keyword evidence="2" id="KW-0680">Restriction system</keyword>
<feature type="domain" description="Type I restriction modification DNA specificity" evidence="5">
    <location>
        <begin position="10"/>
        <end position="194"/>
    </location>
</feature>
<evidence type="ECO:0000313" key="6">
    <source>
        <dbReference type="EMBL" id="SFU53348.1"/>
    </source>
</evidence>
<proteinExistence type="inferred from homology"/>